<evidence type="ECO:0000313" key="1">
    <source>
        <dbReference type="EMBL" id="QCD97111.1"/>
    </source>
</evidence>
<gene>
    <name evidence="1" type="ORF">DEO72_LG6g1821</name>
</gene>
<organism evidence="1 2">
    <name type="scientific">Vigna unguiculata</name>
    <name type="common">Cowpea</name>
    <dbReference type="NCBI Taxonomy" id="3917"/>
    <lineage>
        <taxon>Eukaryota</taxon>
        <taxon>Viridiplantae</taxon>
        <taxon>Streptophyta</taxon>
        <taxon>Embryophyta</taxon>
        <taxon>Tracheophyta</taxon>
        <taxon>Spermatophyta</taxon>
        <taxon>Magnoliopsida</taxon>
        <taxon>eudicotyledons</taxon>
        <taxon>Gunneridae</taxon>
        <taxon>Pentapetalae</taxon>
        <taxon>rosids</taxon>
        <taxon>fabids</taxon>
        <taxon>Fabales</taxon>
        <taxon>Fabaceae</taxon>
        <taxon>Papilionoideae</taxon>
        <taxon>50 kb inversion clade</taxon>
        <taxon>NPAAA clade</taxon>
        <taxon>indigoferoid/millettioid clade</taxon>
        <taxon>Phaseoleae</taxon>
        <taxon>Vigna</taxon>
    </lineage>
</organism>
<sequence>MPSISKLAKNPECPSSTAVMVPPTLVSVKLNGLTNNIGFSFIHLSTGVFHSPLLYKASASLFFLIHSPRRRTKLKHREQLNLVDDESAASHDYDRAAITSQTPRKGDRRGTGPFLLRFALIDHVPFWP</sequence>
<protein>
    <submittedName>
        <fullName evidence="1">Uncharacterized protein</fullName>
    </submittedName>
</protein>
<dbReference type="EMBL" id="CP039350">
    <property type="protein sequence ID" value="QCD97111.1"/>
    <property type="molecule type" value="Genomic_DNA"/>
</dbReference>
<name>A0A4D6M9P9_VIGUN</name>
<reference evidence="1 2" key="1">
    <citation type="submission" date="2019-04" db="EMBL/GenBank/DDBJ databases">
        <title>An improved genome assembly and genetic linkage map for asparagus bean, Vigna unguiculata ssp. sesquipedialis.</title>
        <authorList>
            <person name="Xia Q."/>
            <person name="Zhang R."/>
            <person name="Dong Y."/>
        </authorList>
    </citation>
    <scope>NUCLEOTIDE SEQUENCE [LARGE SCALE GENOMIC DNA]</scope>
    <source>
        <tissue evidence="1">Leaf</tissue>
    </source>
</reference>
<proteinExistence type="predicted"/>
<accession>A0A4D6M9P9</accession>
<dbReference type="AlphaFoldDB" id="A0A4D6M9P9"/>
<dbReference type="Proteomes" id="UP000501690">
    <property type="component" value="Linkage Group LG6"/>
</dbReference>
<keyword evidence="2" id="KW-1185">Reference proteome</keyword>
<evidence type="ECO:0000313" key="2">
    <source>
        <dbReference type="Proteomes" id="UP000501690"/>
    </source>
</evidence>